<proteinExistence type="predicted"/>
<sequence length="53" mass="5984">MDWLLQPVARGWCKYESLKDGTLDLCDIALMNEAIAAEAENTRRVQATMKQGQ</sequence>
<protein>
    <submittedName>
        <fullName evidence="1">Uncharacterized protein</fullName>
    </submittedName>
</protein>
<gene>
    <name evidence="1" type="ORF">QOZ94_004236</name>
</gene>
<dbReference type="Proteomes" id="UP001241747">
    <property type="component" value="Unassembled WGS sequence"/>
</dbReference>
<comment type="caution">
    <text evidence="1">The sequence shown here is derived from an EMBL/GenBank/DDBJ whole genome shotgun (WGS) entry which is preliminary data.</text>
</comment>
<dbReference type="InterPro" id="IPR054182">
    <property type="entry name" value="DUF6889"/>
</dbReference>
<dbReference type="RefSeq" id="WP_370877864.1">
    <property type="nucleotide sequence ID" value="NZ_JABWGX010000013.1"/>
</dbReference>
<dbReference type="EMBL" id="JAUSVY010000018">
    <property type="protein sequence ID" value="MDQ0507412.1"/>
    <property type="molecule type" value="Genomic_DNA"/>
</dbReference>
<dbReference type="Pfam" id="PF21829">
    <property type="entry name" value="DUF6889"/>
    <property type="match status" value="1"/>
</dbReference>
<evidence type="ECO:0000313" key="1">
    <source>
        <dbReference type="EMBL" id="MDQ0507412.1"/>
    </source>
</evidence>
<reference evidence="1 2" key="1">
    <citation type="submission" date="2023-07" db="EMBL/GenBank/DDBJ databases">
        <title>Genomic Encyclopedia of Type Strains, Phase IV (KMG-IV): sequencing the most valuable type-strain genomes for metagenomic binning, comparative biology and taxonomic classification.</title>
        <authorList>
            <person name="Goeker M."/>
        </authorList>
    </citation>
    <scope>NUCLEOTIDE SEQUENCE [LARGE SCALE GENOMIC DNA]</scope>
    <source>
        <strain evidence="1 2">DSM 3770</strain>
    </source>
</reference>
<name>A0ABU0LJU3_XANAG</name>
<keyword evidence="2" id="KW-1185">Reference proteome</keyword>
<evidence type="ECO:0000313" key="2">
    <source>
        <dbReference type="Proteomes" id="UP001241747"/>
    </source>
</evidence>
<organism evidence="1 2">
    <name type="scientific">Xanthobacter agilis</name>
    <dbReference type="NCBI Taxonomy" id="47492"/>
    <lineage>
        <taxon>Bacteria</taxon>
        <taxon>Pseudomonadati</taxon>
        <taxon>Pseudomonadota</taxon>
        <taxon>Alphaproteobacteria</taxon>
        <taxon>Hyphomicrobiales</taxon>
        <taxon>Xanthobacteraceae</taxon>
        <taxon>Xanthobacter</taxon>
    </lineage>
</organism>
<accession>A0ABU0LJU3</accession>